<organism evidence="1 2">
    <name type="scientific">Diversispora epigaea</name>
    <dbReference type="NCBI Taxonomy" id="1348612"/>
    <lineage>
        <taxon>Eukaryota</taxon>
        <taxon>Fungi</taxon>
        <taxon>Fungi incertae sedis</taxon>
        <taxon>Mucoromycota</taxon>
        <taxon>Glomeromycotina</taxon>
        <taxon>Glomeromycetes</taxon>
        <taxon>Diversisporales</taxon>
        <taxon>Diversisporaceae</taxon>
        <taxon>Diversispora</taxon>
    </lineage>
</organism>
<dbReference type="Proteomes" id="UP000266861">
    <property type="component" value="Unassembled WGS sequence"/>
</dbReference>
<evidence type="ECO:0008006" key="3">
    <source>
        <dbReference type="Google" id="ProtNLM"/>
    </source>
</evidence>
<gene>
    <name evidence="1" type="ORF">Glove_441g109</name>
</gene>
<keyword evidence="2" id="KW-1185">Reference proteome</keyword>
<dbReference type="AlphaFoldDB" id="A0A397GT97"/>
<reference evidence="1 2" key="1">
    <citation type="submission" date="2018-08" db="EMBL/GenBank/DDBJ databases">
        <title>Genome and evolution of the arbuscular mycorrhizal fungus Diversispora epigaea (formerly Glomus versiforme) and its bacterial endosymbionts.</title>
        <authorList>
            <person name="Sun X."/>
            <person name="Fei Z."/>
            <person name="Harrison M."/>
        </authorList>
    </citation>
    <scope>NUCLEOTIDE SEQUENCE [LARGE SCALE GENOMIC DNA]</scope>
    <source>
        <strain evidence="1 2">IT104</strain>
    </source>
</reference>
<sequence>MSQKENIIWEGTTWPCGIFSPCCCSTVHWKITDRRIDYTAGCCGSTQGTLDVRAIKDLTFHRSVFQFLTCRGTLTIISGDATDPVIHISTYGMQETYRKLRDTWSDQKVTYVRDRD</sequence>
<proteinExistence type="predicted"/>
<comment type="caution">
    <text evidence="1">The sequence shown here is derived from an EMBL/GenBank/DDBJ whole genome shotgun (WGS) entry which is preliminary data.</text>
</comment>
<name>A0A397GT97_9GLOM</name>
<evidence type="ECO:0000313" key="2">
    <source>
        <dbReference type="Proteomes" id="UP000266861"/>
    </source>
</evidence>
<accession>A0A397GT97</accession>
<evidence type="ECO:0000313" key="1">
    <source>
        <dbReference type="EMBL" id="RHZ53489.1"/>
    </source>
</evidence>
<protein>
    <recommendedName>
        <fullName evidence="3">DUF304 domain-containing protein</fullName>
    </recommendedName>
</protein>
<dbReference type="OrthoDB" id="9970095at2759"/>
<dbReference type="EMBL" id="PQFF01000388">
    <property type="protein sequence ID" value="RHZ53489.1"/>
    <property type="molecule type" value="Genomic_DNA"/>
</dbReference>